<evidence type="ECO:0000313" key="2">
    <source>
        <dbReference type="Proteomes" id="UP000480151"/>
    </source>
</evidence>
<gene>
    <name evidence="1" type="ORF">G5B47_02405</name>
</gene>
<accession>A0A6M1PDB0</accession>
<dbReference type="EMBL" id="JAAKGU010000001">
    <property type="protein sequence ID" value="NGM81260.1"/>
    <property type="molecule type" value="Genomic_DNA"/>
</dbReference>
<organism evidence="1 2">
    <name type="scientific">Paenibacillus apii</name>
    <dbReference type="NCBI Taxonomy" id="1850370"/>
    <lineage>
        <taxon>Bacteria</taxon>
        <taxon>Bacillati</taxon>
        <taxon>Bacillota</taxon>
        <taxon>Bacilli</taxon>
        <taxon>Bacillales</taxon>
        <taxon>Paenibacillaceae</taxon>
        <taxon>Paenibacillus</taxon>
    </lineage>
</organism>
<evidence type="ECO:0000313" key="1">
    <source>
        <dbReference type="EMBL" id="NGM81260.1"/>
    </source>
</evidence>
<dbReference type="Proteomes" id="UP000480151">
    <property type="component" value="Unassembled WGS sequence"/>
</dbReference>
<name>A0A6M1PDB0_9BACL</name>
<sequence length="82" mass="9306">MVGGIRDEVLRDLQDSASMYLRMYEAERTSSAQLRSRADAADADVERLRAALERAKYYVDREAYIPAALIIDDALREVIARV</sequence>
<proteinExistence type="predicted"/>
<dbReference type="RefSeq" id="WP_165093910.1">
    <property type="nucleotide sequence ID" value="NZ_JAAKGU010000001.1"/>
</dbReference>
<comment type="caution">
    <text evidence="1">The sequence shown here is derived from an EMBL/GenBank/DDBJ whole genome shotgun (WGS) entry which is preliminary data.</text>
</comment>
<reference evidence="1 2" key="1">
    <citation type="submission" date="2020-02" db="EMBL/GenBank/DDBJ databases">
        <authorList>
            <person name="Gao J."/>
            <person name="Sun J."/>
        </authorList>
    </citation>
    <scope>NUCLEOTIDE SEQUENCE [LARGE SCALE GENOMIC DNA]</scope>
    <source>
        <strain evidence="1 2">7124</strain>
    </source>
</reference>
<keyword evidence="2" id="KW-1185">Reference proteome</keyword>
<protein>
    <submittedName>
        <fullName evidence="1">Uncharacterized protein</fullName>
    </submittedName>
</protein>
<dbReference type="AlphaFoldDB" id="A0A6M1PDB0"/>